<sequence>MLSGMAEGRPDIPTALKRAVLVEAGHRCAIPTCRQVPVEIAHITAWSQVKQHAFDNLIALCPTCHTRYDKGDIDRKSVIQYKENLSVLNGRYTDVERQLLKVYAKKWAAVEREAKAGGKSVLRSLVETLKGSVGFGEIAVRDGMQWMLSNLVDDGVILVADLVPPGVDPTLRPVGLTPKGLRLIDRMVRAEPL</sequence>
<dbReference type="Gene3D" id="1.10.30.50">
    <property type="match status" value="1"/>
</dbReference>
<dbReference type="SMART" id="SM00507">
    <property type="entry name" value="HNHc"/>
    <property type="match status" value="1"/>
</dbReference>
<keyword evidence="2" id="KW-0255">Endonuclease</keyword>
<dbReference type="GO" id="GO:0004519">
    <property type="term" value="F:endonuclease activity"/>
    <property type="evidence" value="ECO:0007669"/>
    <property type="project" value="UniProtKB-KW"/>
</dbReference>
<evidence type="ECO:0000313" key="2">
    <source>
        <dbReference type="EMBL" id="KAB7834064.1"/>
    </source>
</evidence>
<dbReference type="Proteomes" id="UP000327000">
    <property type="component" value="Unassembled WGS sequence"/>
</dbReference>
<accession>A0A5N5VZA3</accession>
<dbReference type="GO" id="GO:0003676">
    <property type="term" value="F:nucleic acid binding"/>
    <property type="evidence" value="ECO:0007669"/>
    <property type="project" value="InterPro"/>
</dbReference>
<dbReference type="CDD" id="cd00085">
    <property type="entry name" value="HNHc"/>
    <property type="match status" value="1"/>
</dbReference>
<evidence type="ECO:0000259" key="1">
    <source>
        <dbReference type="SMART" id="SM00507"/>
    </source>
</evidence>
<keyword evidence="3" id="KW-1185">Reference proteome</keyword>
<reference evidence="2 3" key="1">
    <citation type="journal article" date="2019" name="Microb. Cell Fact.">
        <title>Exploring novel herbicidin analogues by transcriptional regulator overexpression and MS/MS molecular networking.</title>
        <authorList>
            <person name="Shi Y."/>
            <person name="Gu R."/>
            <person name="Li Y."/>
            <person name="Wang X."/>
            <person name="Ren W."/>
            <person name="Li X."/>
            <person name="Wang L."/>
            <person name="Xie Y."/>
            <person name="Hong B."/>
        </authorList>
    </citation>
    <scope>NUCLEOTIDE SEQUENCE [LARGE SCALE GENOMIC DNA]</scope>
    <source>
        <strain evidence="2 3">US-43</strain>
    </source>
</reference>
<dbReference type="EMBL" id="VOKX01000117">
    <property type="protein sequence ID" value="KAB7834064.1"/>
    <property type="molecule type" value="Genomic_DNA"/>
</dbReference>
<proteinExistence type="predicted"/>
<comment type="caution">
    <text evidence="2">The sequence shown here is derived from an EMBL/GenBank/DDBJ whole genome shotgun (WGS) entry which is preliminary data.</text>
</comment>
<evidence type="ECO:0000313" key="3">
    <source>
        <dbReference type="Proteomes" id="UP000327000"/>
    </source>
</evidence>
<dbReference type="AlphaFoldDB" id="A0A5N5VZA3"/>
<protein>
    <submittedName>
        <fullName evidence="2">HNH endonuclease</fullName>
    </submittedName>
</protein>
<organism evidence="2 3">
    <name type="scientific">Streptomyces mobaraensis</name>
    <name type="common">Streptoverticillium mobaraense</name>
    <dbReference type="NCBI Taxonomy" id="35621"/>
    <lineage>
        <taxon>Bacteria</taxon>
        <taxon>Bacillati</taxon>
        <taxon>Actinomycetota</taxon>
        <taxon>Actinomycetes</taxon>
        <taxon>Kitasatosporales</taxon>
        <taxon>Streptomycetaceae</taxon>
        <taxon>Streptomyces</taxon>
    </lineage>
</organism>
<feature type="domain" description="HNH nuclease" evidence="1">
    <location>
        <begin position="16"/>
        <end position="66"/>
    </location>
</feature>
<gene>
    <name evidence="2" type="ORF">FRZ00_30860</name>
</gene>
<dbReference type="Pfam" id="PF01844">
    <property type="entry name" value="HNH"/>
    <property type="match status" value="1"/>
</dbReference>
<dbReference type="GO" id="GO:0008270">
    <property type="term" value="F:zinc ion binding"/>
    <property type="evidence" value="ECO:0007669"/>
    <property type="project" value="InterPro"/>
</dbReference>
<dbReference type="InterPro" id="IPR003615">
    <property type="entry name" value="HNH_nuc"/>
</dbReference>
<dbReference type="OrthoDB" id="9802640at2"/>
<keyword evidence="2" id="KW-0540">Nuclease</keyword>
<dbReference type="InterPro" id="IPR002711">
    <property type="entry name" value="HNH"/>
</dbReference>
<keyword evidence="2" id="KW-0378">Hydrolase</keyword>
<name>A0A5N5VZA3_STRMB</name>